<dbReference type="AlphaFoldDB" id="A0AA35PT96"/>
<dbReference type="Pfam" id="PF17784">
    <property type="entry name" value="Sulfotransfer_4"/>
    <property type="match status" value="1"/>
</dbReference>
<feature type="compositionally biased region" description="Low complexity" evidence="1">
    <location>
        <begin position="94"/>
        <end position="112"/>
    </location>
</feature>
<dbReference type="Gene3D" id="3.40.50.300">
    <property type="entry name" value="P-loop containing nucleotide triphosphate hydrolases"/>
    <property type="match status" value="1"/>
</dbReference>
<keyword evidence="3" id="KW-1185">Reference proteome</keyword>
<protein>
    <submittedName>
        <fullName evidence="2">Uncharacterized protein</fullName>
    </submittedName>
</protein>
<feature type="compositionally biased region" description="Polar residues" evidence="1">
    <location>
        <begin position="113"/>
        <end position="128"/>
    </location>
</feature>
<evidence type="ECO:0000313" key="2">
    <source>
        <dbReference type="EMBL" id="CAI6013965.1"/>
    </source>
</evidence>
<dbReference type="Proteomes" id="UP001160390">
    <property type="component" value="Unassembled WGS sequence"/>
</dbReference>
<reference evidence="2" key="1">
    <citation type="submission" date="2023-01" db="EMBL/GenBank/DDBJ databases">
        <authorList>
            <person name="Piombo E."/>
        </authorList>
    </citation>
    <scope>NUCLEOTIDE SEQUENCE</scope>
</reference>
<feature type="region of interest" description="Disordered" evidence="1">
    <location>
        <begin position="92"/>
        <end position="128"/>
    </location>
</feature>
<proteinExistence type="predicted"/>
<comment type="caution">
    <text evidence="2">The sequence shown here is derived from an EMBL/GenBank/DDBJ whole genome shotgun (WGS) entry which is preliminary data.</text>
</comment>
<name>A0AA35PT96_9HYPO</name>
<accession>A0AA35PT96</accession>
<feature type="non-terminal residue" evidence="2">
    <location>
        <position position="128"/>
    </location>
</feature>
<sequence length="128" mass="13868">MPRTGDQTSKSAGGIKIINASLFRMGTKSMAEAYTILGYRTHHAIDDPVTVPWGLIEEAAEGKWPDVPGARARRPFTRSDWGAIWGSYDHRLTRMPSSSSSSGISTRGGTASNRRCSGGVSSEEPNLW</sequence>
<evidence type="ECO:0000256" key="1">
    <source>
        <dbReference type="SAM" id="MobiDB-lite"/>
    </source>
</evidence>
<gene>
    <name evidence="2" type="ORF">CCHLO57077_00017346</name>
</gene>
<evidence type="ECO:0000313" key="3">
    <source>
        <dbReference type="Proteomes" id="UP001160390"/>
    </source>
</evidence>
<dbReference type="InterPro" id="IPR040632">
    <property type="entry name" value="Sulfotransfer_4"/>
</dbReference>
<dbReference type="InterPro" id="IPR027417">
    <property type="entry name" value="P-loop_NTPase"/>
</dbReference>
<organism evidence="2 3">
    <name type="scientific">Clonostachys chloroleuca</name>
    <dbReference type="NCBI Taxonomy" id="1926264"/>
    <lineage>
        <taxon>Eukaryota</taxon>
        <taxon>Fungi</taxon>
        <taxon>Dikarya</taxon>
        <taxon>Ascomycota</taxon>
        <taxon>Pezizomycotina</taxon>
        <taxon>Sordariomycetes</taxon>
        <taxon>Hypocreomycetidae</taxon>
        <taxon>Hypocreales</taxon>
        <taxon>Bionectriaceae</taxon>
        <taxon>Clonostachys</taxon>
    </lineage>
</organism>
<dbReference type="EMBL" id="CABFNP030000418">
    <property type="protein sequence ID" value="CAI6013965.1"/>
    <property type="molecule type" value="Genomic_DNA"/>
</dbReference>